<sequence>MTLEELKKEYDKYNTPSMFDTLKEGVEAQIVETEVYKGFYYEIIPYSFLRVGMRRGNPIKQFNRLKSTNNLFLYGFNEKKQIIEVREGCEIENQFNHQFLFYEKDMFKSLYYNNGKILQNVSYCYLKKGNLVDKVLGKGRFGGREECYFYDDNDKLQKIEVSQYDRTGQESATLFYTIKYCSDDSLDSIIKSTSMYEEVVYNEKKK</sequence>
<dbReference type="OrthoDB" id="1030321at2"/>
<keyword evidence="2" id="KW-1185">Reference proteome</keyword>
<dbReference type="KEGG" id="pje:CRM71_08755"/>
<gene>
    <name evidence="1" type="ORF">SAMN06265364_14111</name>
</gene>
<dbReference type="EMBL" id="FZNZ01000041">
    <property type="protein sequence ID" value="SNS09935.1"/>
    <property type="molecule type" value="Genomic_DNA"/>
</dbReference>
<protein>
    <submittedName>
        <fullName evidence="1">Uncharacterized protein</fullName>
    </submittedName>
</protein>
<accession>A0A2K9HKW5</accession>
<dbReference type="AlphaFoldDB" id="A0A2K9HKW5"/>
<name>A0A2K9HKW5_9BACT</name>
<reference evidence="1 2" key="1">
    <citation type="submission" date="2017-06" db="EMBL/GenBank/DDBJ databases">
        <authorList>
            <person name="Varghese N."/>
            <person name="Submissions S."/>
        </authorList>
    </citation>
    <scope>NUCLEOTIDE SEQUENCE [LARGE SCALE GENOMIC DNA]</scope>
    <source>
        <strain evidence="1 2">DSM 26989</strain>
    </source>
</reference>
<organism evidence="1 2">
    <name type="scientific">Prevotella jejuni</name>
    <dbReference type="NCBI Taxonomy" id="1177574"/>
    <lineage>
        <taxon>Bacteria</taxon>
        <taxon>Pseudomonadati</taxon>
        <taxon>Bacteroidota</taxon>
        <taxon>Bacteroidia</taxon>
        <taxon>Bacteroidales</taxon>
        <taxon>Prevotellaceae</taxon>
        <taxon>Prevotella</taxon>
    </lineage>
</organism>
<dbReference type="RefSeq" id="WP_089367115.1">
    <property type="nucleotide sequence ID" value="NZ_CP023863.1"/>
</dbReference>
<dbReference type="GeneID" id="94029481"/>
<proteinExistence type="predicted"/>
<dbReference type="Proteomes" id="UP000198427">
    <property type="component" value="Unassembled WGS sequence"/>
</dbReference>
<evidence type="ECO:0000313" key="1">
    <source>
        <dbReference type="EMBL" id="SNS09935.1"/>
    </source>
</evidence>
<evidence type="ECO:0000313" key="2">
    <source>
        <dbReference type="Proteomes" id="UP000198427"/>
    </source>
</evidence>
<comment type="caution">
    <text evidence="1">The sequence shown here is derived from an EMBL/GenBank/DDBJ whole genome shotgun (WGS) entry which is preliminary data.</text>
</comment>